<sequence length="146" mass="16464">MQSTIIEISEQNTATAVPALRVLWPKYEAAEMVRIIDTVLRPNGYRLFGVVPAEGEPAACILGYRLQHSLWLGKSFYIVDMATLPEWRGHGFASQLLDWAVEEAGRLGCDALHLDSGVGPDRSDAHRLYMSKRFQIGCHHFVRKLR</sequence>
<dbReference type="CDD" id="cd04301">
    <property type="entry name" value="NAT_SF"/>
    <property type="match status" value="1"/>
</dbReference>
<dbReference type="EMBL" id="CP029832">
    <property type="protein sequence ID" value="AWU96935.1"/>
    <property type="molecule type" value="Genomic_DNA"/>
</dbReference>
<accession>A0A2U9SBL7</accession>
<dbReference type="Gene3D" id="3.40.630.30">
    <property type="match status" value="1"/>
</dbReference>
<organism evidence="2 3">
    <name type="scientific">Azospirillum ramasamyi</name>
    <dbReference type="NCBI Taxonomy" id="682998"/>
    <lineage>
        <taxon>Bacteria</taxon>
        <taxon>Pseudomonadati</taxon>
        <taxon>Pseudomonadota</taxon>
        <taxon>Alphaproteobacteria</taxon>
        <taxon>Rhodospirillales</taxon>
        <taxon>Azospirillaceae</taxon>
        <taxon>Azospirillum</taxon>
    </lineage>
</organism>
<dbReference type="InterPro" id="IPR000182">
    <property type="entry name" value="GNAT_dom"/>
</dbReference>
<dbReference type="Proteomes" id="UP000249605">
    <property type="component" value="Plasmid unnamed2"/>
</dbReference>
<evidence type="ECO:0000259" key="1">
    <source>
        <dbReference type="PROSITE" id="PS51186"/>
    </source>
</evidence>
<dbReference type="Pfam" id="PF00583">
    <property type="entry name" value="Acetyltransf_1"/>
    <property type="match status" value="1"/>
</dbReference>
<name>A0A2U9SBL7_9PROT</name>
<evidence type="ECO:0000313" key="3">
    <source>
        <dbReference type="Proteomes" id="UP000249605"/>
    </source>
</evidence>
<protein>
    <submittedName>
        <fullName evidence="2">GCN5-related N-acetyltransferase</fullName>
    </submittedName>
</protein>
<dbReference type="KEGG" id="azm:DM194_21995"/>
<dbReference type="OrthoDB" id="70281at2"/>
<feature type="domain" description="N-acetyltransferase" evidence="1">
    <location>
        <begin position="3"/>
        <end position="146"/>
    </location>
</feature>
<geneLocation type="plasmid" evidence="2 3">
    <name>unnamed2</name>
</geneLocation>
<dbReference type="PROSITE" id="PS51186">
    <property type="entry name" value="GNAT"/>
    <property type="match status" value="1"/>
</dbReference>
<keyword evidence="2" id="KW-0614">Plasmid</keyword>
<keyword evidence="3" id="KW-1185">Reference proteome</keyword>
<evidence type="ECO:0000313" key="2">
    <source>
        <dbReference type="EMBL" id="AWU96935.1"/>
    </source>
</evidence>
<dbReference type="InterPro" id="IPR016181">
    <property type="entry name" value="Acyl_CoA_acyltransferase"/>
</dbReference>
<keyword evidence="2" id="KW-0808">Transferase</keyword>
<gene>
    <name evidence="2" type="ORF">DM194_21995</name>
</gene>
<dbReference type="GO" id="GO:0016747">
    <property type="term" value="F:acyltransferase activity, transferring groups other than amino-acyl groups"/>
    <property type="evidence" value="ECO:0007669"/>
    <property type="project" value="InterPro"/>
</dbReference>
<dbReference type="SUPFAM" id="SSF55729">
    <property type="entry name" value="Acyl-CoA N-acyltransferases (Nat)"/>
    <property type="match status" value="1"/>
</dbReference>
<reference evidence="2 3" key="1">
    <citation type="submission" date="2018-06" db="EMBL/GenBank/DDBJ databases">
        <title>Complete genome sequencing of Azospirillum sp. M2T2B2.</title>
        <authorList>
            <person name="Heo J."/>
            <person name="Kim S.-J."/>
            <person name="Kwon S.-W."/>
            <person name="Anandham R."/>
        </authorList>
    </citation>
    <scope>NUCLEOTIDE SEQUENCE [LARGE SCALE GENOMIC DNA]</scope>
    <source>
        <strain evidence="2 3">M2T2B2</strain>
        <plasmid evidence="2 3">unnamed2</plasmid>
    </source>
</reference>
<dbReference type="AlphaFoldDB" id="A0A2U9SBL7"/>
<proteinExistence type="predicted"/>